<dbReference type="EMBL" id="CDMY01000315">
    <property type="protein sequence ID" value="CEM02009.1"/>
    <property type="molecule type" value="Genomic_DNA"/>
</dbReference>
<keyword evidence="2" id="KW-1185">Reference proteome</keyword>
<dbReference type="AlphaFoldDB" id="A0A0G4EVC2"/>
<protein>
    <submittedName>
        <fullName evidence="1">Uncharacterized protein</fullName>
    </submittedName>
</protein>
<proteinExistence type="predicted"/>
<dbReference type="InParanoid" id="A0A0G4EVC2"/>
<evidence type="ECO:0000313" key="2">
    <source>
        <dbReference type="Proteomes" id="UP000041254"/>
    </source>
</evidence>
<gene>
    <name evidence="1" type="ORF">Vbra_13396</name>
</gene>
<dbReference type="Proteomes" id="UP000041254">
    <property type="component" value="Unassembled WGS sequence"/>
</dbReference>
<dbReference type="VEuPathDB" id="CryptoDB:Vbra_13396"/>
<organism evidence="1 2">
    <name type="scientific">Vitrella brassicaformis (strain CCMP3155)</name>
    <dbReference type="NCBI Taxonomy" id="1169540"/>
    <lineage>
        <taxon>Eukaryota</taxon>
        <taxon>Sar</taxon>
        <taxon>Alveolata</taxon>
        <taxon>Colpodellida</taxon>
        <taxon>Vitrellaceae</taxon>
        <taxon>Vitrella</taxon>
    </lineage>
</organism>
<evidence type="ECO:0000313" key="1">
    <source>
        <dbReference type="EMBL" id="CEM02009.1"/>
    </source>
</evidence>
<reference evidence="1 2" key="1">
    <citation type="submission" date="2014-11" db="EMBL/GenBank/DDBJ databases">
        <authorList>
            <person name="Zhu J."/>
            <person name="Qi W."/>
            <person name="Song R."/>
        </authorList>
    </citation>
    <scope>NUCLEOTIDE SEQUENCE [LARGE SCALE GENOMIC DNA]</scope>
</reference>
<sequence length="80" mass="8680">MGDRDLLAAVCVIEVRGWGEICEVIELAGQCSCCQLPLRLTADDLHQHTNKTACLAEPGVLAHLLKMVGRHIHMGNGVTF</sequence>
<name>A0A0G4EVC2_VITBC</name>
<accession>A0A0G4EVC2</accession>